<protein>
    <submittedName>
        <fullName evidence="3">Ankyrin repeat protein RF_0381</fullName>
    </submittedName>
</protein>
<dbReference type="InterPro" id="IPR051616">
    <property type="entry name" value="Cul2-RING_E3_ligase_SR"/>
</dbReference>
<organism evidence="2 3">
    <name type="scientific">Rhodamnia argentea</name>
    <dbReference type="NCBI Taxonomy" id="178133"/>
    <lineage>
        <taxon>Eukaryota</taxon>
        <taxon>Viridiplantae</taxon>
        <taxon>Streptophyta</taxon>
        <taxon>Embryophyta</taxon>
        <taxon>Tracheophyta</taxon>
        <taxon>Spermatophyta</taxon>
        <taxon>Magnoliopsida</taxon>
        <taxon>eudicotyledons</taxon>
        <taxon>Gunneridae</taxon>
        <taxon>Pentapetalae</taxon>
        <taxon>rosids</taxon>
        <taxon>malvids</taxon>
        <taxon>Myrtales</taxon>
        <taxon>Myrtaceae</taxon>
        <taxon>Myrtoideae</taxon>
        <taxon>Myrteae</taxon>
        <taxon>Australasian group</taxon>
        <taxon>Rhodamnia</taxon>
    </lineage>
</organism>
<dbReference type="Pfam" id="PF12796">
    <property type="entry name" value="Ank_2"/>
    <property type="match status" value="2"/>
</dbReference>
<dbReference type="PRINTS" id="PR01415">
    <property type="entry name" value="ANKYRIN"/>
</dbReference>
<dbReference type="Proteomes" id="UP000827889">
    <property type="component" value="Chromosome 9"/>
</dbReference>
<feature type="repeat" description="ANK" evidence="1">
    <location>
        <begin position="46"/>
        <end position="78"/>
    </location>
</feature>
<dbReference type="SMART" id="SM00248">
    <property type="entry name" value="ANK"/>
    <property type="match status" value="5"/>
</dbReference>
<dbReference type="InterPro" id="IPR036770">
    <property type="entry name" value="Ankyrin_rpt-contain_sf"/>
</dbReference>
<dbReference type="InterPro" id="IPR002110">
    <property type="entry name" value="Ankyrin_rpt"/>
</dbReference>
<name>A0ABM3HVW9_9MYRT</name>
<dbReference type="SUPFAM" id="SSF48403">
    <property type="entry name" value="Ankyrin repeat"/>
    <property type="match status" value="1"/>
</dbReference>
<dbReference type="PANTHER" id="PTHR46224:SF6">
    <property type="entry name" value="ANKYRIN REPEAT FAMILY PROTEIN"/>
    <property type="match status" value="1"/>
</dbReference>
<reference evidence="3" key="1">
    <citation type="submission" date="2025-08" db="UniProtKB">
        <authorList>
            <consortium name="RefSeq"/>
        </authorList>
    </citation>
    <scope>IDENTIFICATION</scope>
    <source>
        <tissue evidence="3">Leaf</tissue>
    </source>
</reference>
<evidence type="ECO:0000313" key="2">
    <source>
        <dbReference type="Proteomes" id="UP000827889"/>
    </source>
</evidence>
<proteinExistence type="predicted"/>
<dbReference type="GeneID" id="115754905"/>
<dbReference type="PROSITE" id="PS50297">
    <property type="entry name" value="ANK_REP_REGION"/>
    <property type="match status" value="2"/>
</dbReference>
<evidence type="ECO:0000256" key="1">
    <source>
        <dbReference type="PROSITE-ProRule" id="PRU00023"/>
    </source>
</evidence>
<keyword evidence="2" id="KW-1185">Reference proteome</keyword>
<dbReference type="RefSeq" id="XP_048140750.1">
    <property type="nucleotide sequence ID" value="XM_048284793.1"/>
</dbReference>
<evidence type="ECO:0000313" key="3">
    <source>
        <dbReference type="RefSeq" id="XP_048140750.1"/>
    </source>
</evidence>
<accession>A0ABM3HVW9</accession>
<dbReference type="PANTHER" id="PTHR46224">
    <property type="entry name" value="ANKYRIN REPEAT FAMILY PROTEIN"/>
    <property type="match status" value="1"/>
</dbReference>
<dbReference type="PROSITE" id="PS50088">
    <property type="entry name" value="ANK_REPEAT"/>
    <property type="match status" value="2"/>
</dbReference>
<gene>
    <name evidence="3" type="primary">LOC115754905</name>
</gene>
<dbReference type="Gene3D" id="1.25.40.20">
    <property type="entry name" value="Ankyrin repeat-containing domain"/>
    <property type="match status" value="2"/>
</dbReference>
<sequence>MARAIADAKDDKGRGALHFSAIEGNMELCKYLLEELKLDVNPKDVVGDTPLHYAAGSAHIETAKYLIDRGADPVIPNGSGLTVLHHSAGSGNIELMNFILSKGINIDCQSSLGSPLFFSAGCAKKDAVKFLLEHHTNPNAETVDGFTALYASVTSSSLECLKLLIQWRIMKSASLSC</sequence>
<keyword evidence="1" id="KW-0040">ANK repeat</keyword>
<feature type="repeat" description="ANK" evidence="1">
    <location>
        <begin position="79"/>
        <end position="111"/>
    </location>
</feature>